<organism evidence="3 4">
    <name type="scientific">Nonomuraea africana</name>
    <dbReference type="NCBI Taxonomy" id="46171"/>
    <lineage>
        <taxon>Bacteria</taxon>
        <taxon>Bacillati</taxon>
        <taxon>Actinomycetota</taxon>
        <taxon>Actinomycetes</taxon>
        <taxon>Streptosporangiales</taxon>
        <taxon>Streptosporangiaceae</taxon>
        <taxon>Nonomuraea</taxon>
    </lineage>
</organism>
<feature type="transmembrane region" description="Helical" evidence="2">
    <location>
        <begin position="91"/>
        <end position="111"/>
    </location>
</feature>
<evidence type="ECO:0000256" key="2">
    <source>
        <dbReference type="SAM" id="Phobius"/>
    </source>
</evidence>
<evidence type="ECO:0000313" key="3">
    <source>
        <dbReference type="EMBL" id="MBE1566581.1"/>
    </source>
</evidence>
<comment type="caution">
    <text evidence="3">The sequence shown here is derived from an EMBL/GenBank/DDBJ whole genome shotgun (WGS) entry which is preliminary data.</text>
</comment>
<dbReference type="EMBL" id="JADBEF010000002">
    <property type="protein sequence ID" value="MBE1566581.1"/>
    <property type="molecule type" value="Genomic_DNA"/>
</dbReference>
<feature type="compositionally biased region" description="Low complexity" evidence="1">
    <location>
        <begin position="374"/>
        <end position="400"/>
    </location>
</feature>
<evidence type="ECO:0000256" key="1">
    <source>
        <dbReference type="SAM" id="MobiDB-lite"/>
    </source>
</evidence>
<protein>
    <submittedName>
        <fullName evidence="3">Type II secretory pathway pseudopilin PulG</fullName>
    </submittedName>
</protein>
<feature type="compositionally biased region" description="Low complexity" evidence="1">
    <location>
        <begin position="316"/>
        <end position="327"/>
    </location>
</feature>
<feature type="compositionally biased region" description="Low complexity" evidence="1">
    <location>
        <begin position="224"/>
        <end position="237"/>
    </location>
</feature>
<feature type="compositionally biased region" description="Low complexity" evidence="1">
    <location>
        <begin position="198"/>
        <end position="215"/>
    </location>
</feature>
<keyword evidence="2" id="KW-1133">Transmembrane helix</keyword>
<keyword evidence="2" id="KW-0472">Membrane</keyword>
<feature type="region of interest" description="Disordered" evidence="1">
    <location>
        <begin position="152"/>
        <end position="266"/>
    </location>
</feature>
<evidence type="ECO:0000313" key="4">
    <source>
        <dbReference type="Proteomes" id="UP000661607"/>
    </source>
</evidence>
<keyword evidence="2" id="KW-0812">Transmembrane</keyword>
<accession>A0ABR9KX18</accession>
<feature type="transmembrane region" description="Helical" evidence="2">
    <location>
        <begin position="55"/>
        <end position="75"/>
    </location>
</feature>
<name>A0ABR9KX18_9ACTN</name>
<feature type="transmembrane region" description="Helical" evidence="2">
    <location>
        <begin position="123"/>
        <end position="143"/>
    </location>
</feature>
<feature type="transmembrane region" description="Helical" evidence="2">
    <location>
        <begin position="12"/>
        <end position="35"/>
    </location>
</feature>
<sequence length="406" mass="41417">MTKARELDRDFLGDVLFLGIGIVVLWVSFDTLTHLAELAGWKTVWDLPNGWTIRMAWALPVAVDFYAIATARVWLMRRWWISDATRDHARLGAWWAIGGSVGLNSVSHALMKLQYRADSWHGASLAVLIGAVPPVVLAAIAHLRAMQNQDRAEAVEKERARAERAAEQHARRAETKAGTGRPESGGKPGTAPVPAPAVLPGAGAGAVPVPADAAGAGTGPGGSLPPTGTGTVAGTGRPKPPPPAPTPTPAPRRQQEQQPDPAKGTTLLTSKDLDFAEQYMADHPGVTPTKQDLMDCGLGSGRALRIRAYIDAAVKASGTGPAPQTTPGGAGTGHEKPVPDGAGTVPPPPPGTASSGTVTASPDPTGTAPGTDIGTDAGTGPSTDAGTGTGAGTELVAAGTNVAVNE</sequence>
<dbReference type="RefSeq" id="WP_192781582.1">
    <property type="nucleotide sequence ID" value="NZ_BAAASY010000032.1"/>
</dbReference>
<reference evidence="3 4" key="1">
    <citation type="submission" date="2020-10" db="EMBL/GenBank/DDBJ databases">
        <title>Sequencing the genomes of 1000 actinobacteria strains.</title>
        <authorList>
            <person name="Klenk H.-P."/>
        </authorList>
    </citation>
    <scope>NUCLEOTIDE SEQUENCE [LARGE SCALE GENOMIC DNA]</scope>
    <source>
        <strain evidence="3 4">DSM 43748</strain>
    </source>
</reference>
<keyword evidence="4" id="KW-1185">Reference proteome</keyword>
<gene>
    <name evidence="3" type="ORF">H4W81_009453</name>
</gene>
<feature type="compositionally biased region" description="Pro residues" evidence="1">
    <location>
        <begin position="238"/>
        <end position="250"/>
    </location>
</feature>
<dbReference type="Proteomes" id="UP000661607">
    <property type="component" value="Unassembled WGS sequence"/>
</dbReference>
<feature type="compositionally biased region" description="Basic and acidic residues" evidence="1">
    <location>
        <begin position="152"/>
        <end position="175"/>
    </location>
</feature>
<proteinExistence type="predicted"/>
<feature type="region of interest" description="Disordered" evidence="1">
    <location>
        <begin position="316"/>
        <end position="406"/>
    </location>
</feature>